<dbReference type="Gene3D" id="3.10.20.580">
    <property type="match status" value="1"/>
</dbReference>
<dbReference type="Pfam" id="PF22505">
    <property type="entry name" value="RNase_J_b_CASP"/>
    <property type="match status" value="1"/>
</dbReference>
<dbReference type="Pfam" id="PF17770">
    <property type="entry name" value="RNase_J_C"/>
    <property type="match status" value="1"/>
</dbReference>
<dbReference type="EMBL" id="BAYM01000089">
    <property type="protein sequence ID" value="GAN36815.1"/>
    <property type="molecule type" value="Genomic_DNA"/>
</dbReference>
<gene>
    <name evidence="12" type="primary">rnj</name>
    <name evidence="14" type="ORF">LC0644_1404</name>
</gene>
<dbReference type="Gene3D" id="3.60.15.10">
    <property type="entry name" value="Ribonuclease Z/Hydroxyacylglutathione hydrolase-like"/>
    <property type="match status" value="1"/>
</dbReference>
<evidence type="ECO:0000313" key="15">
    <source>
        <dbReference type="Proteomes" id="UP000032552"/>
    </source>
</evidence>
<evidence type="ECO:0000256" key="8">
    <source>
        <dbReference type="ARBA" id="ARBA00022801"/>
    </source>
</evidence>
<evidence type="ECO:0000313" key="14">
    <source>
        <dbReference type="EMBL" id="GAN36815.1"/>
    </source>
</evidence>
<sequence>MTKINLVALGGVRENGKNMYAVEVDDQIFVCDFGLKYPDNELLGIDVVIPDFSYLTENADRIAGIFLSHGHADAVGALPYFLVEHPVPVFGSELTIAMAKVFMQHDAQAKKFKDFHVIDEKSVIDFGDVSVSFFRTTHSIPGSLGIDIETSEGQIVYTGDFKFDPSATPMYQTDWARLAQIGNKKVLALLSDSANAESPYPNANEHEIYDHIKETFEYQDGRIIVAGVASNIQRIQQVINAAASLGRRVVLTGRDVEKVVKTAIRMDYIKLPNEDVLAKTKELKALAPEKTVILETGRMGEPMKSLQRMATSRHRLIHIHEGDLVFITTTIAHAMETMAARTKDMIYRAGGDVKVLGDDIHSSGHAYKNDLQLMIDLLKPQYLVPVQGEYRLMAAHAEIAHEAGIPTANIFIVGMGDILRYEKGKMTASGHVNAGNTMIDGIGVGDIGNIVLRDRKMLAEDGIFIAVVTIDRKKKRVVSKPKVTSRGFVYLKTSRDLLAESGTLVTDTVQKNLDNKEFDWTHLKQDVRDKLSRFLFEQTKRRPVILPVIMEVNQNSAKRQ</sequence>
<dbReference type="GO" id="GO:0008270">
    <property type="term" value="F:zinc ion binding"/>
    <property type="evidence" value="ECO:0007669"/>
    <property type="project" value="InterPro"/>
</dbReference>
<dbReference type="PANTHER" id="PTHR43694">
    <property type="entry name" value="RIBONUCLEASE J"/>
    <property type="match status" value="1"/>
</dbReference>
<comment type="subunit">
    <text evidence="12">Homodimer, may be a subunit of the RNA degradosome.</text>
</comment>
<keyword evidence="6" id="KW-0479">Metal-binding</keyword>
<evidence type="ECO:0000256" key="12">
    <source>
        <dbReference type="HAMAP-Rule" id="MF_01491"/>
    </source>
</evidence>
<dbReference type="SUPFAM" id="SSF56281">
    <property type="entry name" value="Metallo-hydrolase/oxidoreductase"/>
    <property type="match status" value="1"/>
</dbReference>
<dbReference type="FunFam" id="3.10.20.580:FF:000001">
    <property type="entry name" value="Ribonuclease J"/>
    <property type="match status" value="1"/>
</dbReference>
<dbReference type="Pfam" id="PF00753">
    <property type="entry name" value="Lactamase_B"/>
    <property type="match status" value="1"/>
</dbReference>
<dbReference type="AlphaFoldDB" id="A0A0C9NXY0"/>
<dbReference type="GO" id="GO:0003723">
    <property type="term" value="F:RNA binding"/>
    <property type="evidence" value="ECO:0007669"/>
    <property type="project" value="UniProtKB-UniRule"/>
</dbReference>
<keyword evidence="11 12" id="KW-0694">RNA-binding</keyword>
<comment type="caution">
    <text evidence="14">The sequence shown here is derived from an EMBL/GenBank/DDBJ whole genome shotgun (WGS) entry which is preliminary data.</text>
</comment>
<dbReference type="GO" id="GO:0004534">
    <property type="term" value="F:5'-3' RNA exonuclease activity"/>
    <property type="evidence" value="ECO:0007669"/>
    <property type="project" value="UniProtKB-UniRule"/>
</dbReference>
<evidence type="ECO:0000256" key="9">
    <source>
        <dbReference type="ARBA" id="ARBA00022833"/>
    </source>
</evidence>
<dbReference type="InterPro" id="IPR030854">
    <property type="entry name" value="RNase_J_bac"/>
</dbReference>
<comment type="similarity">
    <text evidence="12">Belongs to the metallo-beta-lactamase superfamily. RNA-metabolizing metallo-beta-lactamase-like family. Bacterial RNase J subfamily.</text>
</comment>
<evidence type="ECO:0000256" key="5">
    <source>
        <dbReference type="ARBA" id="ARBA00022722"/>
    </source>
</evidence>
<name>A0A0C9NXY0_LACPA</name>
<dbReference type="Pfam" id="PF07521">
    <property type="entry name" value="RMMBL"/>
    <property type="match status" value="1"/>
</dbReference>
<keyword evidence="10 12" id="KW-0269">Exonuclease</keyword>
<dbReference type="RefSeq" id="WP_003565271.1">
    <property type="nucleotide sequence ID" value="NZ_BAYM01000089.1"/>
</dbReference>
<dbReference type="Proteomes" id="UP000032552">
    <property type="component" value="Unassembled WGS sequence"/>
</dbReference>
<dbReference type="PANTHER" id="PTHR43694:SF4">
    <property type="entry name" value="RIBONUCLEASE J 2"/>
    <property type="match status" value="1"/>
</dbReference>
<dbReference type="SMART" id="SM00849">
    <property type="entry name" value="Lactamase_B"/>
    <property type="match status" value="1"/>
</dbReference>
<evidence type="ECO:0000259" key="13">
    <source>
        <dbReference type="SMART" id="SM00849"/>
    </source>
</evidence>
<dbReference type="InterPro" id="IPR036866">
    <property type="entry name" value="RibonucZ/Hydroxyglut_hydro"/>
</dbReference>
<comment type="cofactor">
    <cofactor evidence="1">
        <name>Zn(2+)</name>
        <dbReference type="ChEBI" id="CHEBI:29105"/>
    </cofactor>
</comment>
<keyword evidence="7 12" id="KW-0255">Endonuclease</keyword>
<dbReference type="GO" id="GO:0006364">
    <property type="term" value="P:rRNA processing"/>
    <property type="evidence" value="ECO:0007669"/>
    <property type="project" value="UniProtKB-UniRule"/>
</dbReference>
<keyword evidence="3 12" id="KW-0963">Cytoplasm</keyword>
<evidence type="ECO:0000256" key="6">
    <source>
        <dbReference type="ARBA" id="ARBA00022723"/>
    </source>
</evidence>
<keyword evidence="8 12" id="KW-0378">Hydrolase</keyword>
<dbReference type="InterPro" id="IPR042173">
    <property type="entry name" value="RNase_J_2"/>
</dbReference>
<comment type="subcellular location">
    <subcellularLocation>
        <location evidence="2 12">Cytoplasm</location>
    </subcellularLocation>
</comment>
<dbReference type="InterPro" id="IPR001279">
    <property type="entry name" value="Metallo-B-lactamas"/>
</dbReference>
<dbReference type="InterPro" id="IPR055132">
    <property type="entry name" value="RNase_J_b_CASP"/>
</dbReference>
<dbReference type="GeneID" id="57090002"/>
<accession>A0A0C9NXY0</accession>
<evidence type="ECO:0000256" key="2">
    <source>
        <dbReference type="ARBA" id="ARBA00004496"/>
    </source>
</evidence>
<dbReference type="Gene3D" id="3.40.50.10710">
    <property type="entry name" value="Metallo-hydrolase/oxidoreductase"/>
    <property type="match status" value="1"/>
</dbReference>
<dbReference type="InterPro" id="IPR011108">
    <property type="entry name" value="RMMBL"/>
</dbReference>
<evidence type="ECO:0000256" key="3">
    <source>
        <dbReference type="ARBA" id="ARBA00022490"/>
    </source>
</evidence>
<dbReference type="InterPro" id="IPR004613">
    <property type="entry name" value="RNase_J"/>
</dbReference>
<evidence type="ECO:0000256" key="11">
    <source>
        <dbReference type="ARBA" id="ARBA00022884"/>
    </source>
</evidence>
<evidence type="ECO:0000256" key="7">
    <source>
        <dbReference type="ARBA" id="ARBA00022759"/>
    </source>
</evidence>
<protein>
    <recommendedName>
        <fullName evidence="12">Ribonuclease J</fullName>
        <shortName evidence="12">RNase J</shortName>
        <ecNumber evidence="12">3.1.-.-</ecNumber>
    </recommendedName>
</protein>
<dbReference type="CDD" id="cd07714">
    <property type="entry name" value="RNaseJ_MBL-fold"/>
    <property type="match status" value="1"/>
</dbReference>
<keyword evidence="9" id="KW-0862">Zinc</keyword>
<dbReference type="EC" id="3.1.-.-" evidence="12"/>
<dbReference type="NCBIfam" id="TIGR00649">
    <property type="entry name" value="MG423"/>
    <property type="match status" value="1"/>
</dbReference>
<evidence type="ECO:0000256" key="4">
    <source>
        <dbReference type="ARBA" id="ARBA00022552"/>
    </source>
</evidence>
<dbReference type="GO" id="GO:0005737">
    <property type="term" value="C:cytoplasm"/>
    <property type="evidence" value="ECO:0007669"/>
    <property type="project" value="UniProtKB-SubCell"/>
</dbReference>
<dbReference type="GO" id="GO:0004521">
    <property type="term" value="F:RNA endonuclease activity"/>
    <property type="evidence" value="ECO:0007669"/>
    <property type="project" value="UniProtKB-UniRule"/>
</dbReference>
<dbReference type="InterPro" id="IPR041636">
    <property type="entry name" value="RNase_J_C"/>
</dbReference>
<proteinExistence type="inferred from homology"/>
<comment type="caution">
    <text evidence="12">Lacks conserved residue(s) required for the propagation of feature annotation.</text>
</comment>
<keyword evidence="4 12" id="KW-0698">rRNA processing</keyword>
<dbReference type="HAMAP" id="MF_01491">
    <property type="entry name" value="RNase_J_bact"/>
    <property type="match status" value="1"/>
</dbReference>
<evidence type="ECO:0000256" key="1">
    <source>
        <dbReference type="ARBA" id="ARBA00001947"/>
    </source>
</evidence>
<reference evidence="15" key="1">
    <citation type="submission" date="2014-05" db="EMBL/GenBank/DDBJ databases">
        <title>Whole genome sequencing of Lactobacillus casei NRIC0644.</title>
        <authorList>
            <person name="Atarashi H."/>
            <person name="Yoshida Y."/>
            <person name="Fujimura S."/>
            <person name="Tanaka N."/>
            <person name="Shiwa Y."/>
            <person name="Yoshikawa H."/>
            <person name="Okada S."/>
            <person name="Nakagawa J."/>
        </authorList>
    </citation>
    <scope>NUCLEOTIDE SEQUENCE [LARGE SCALE GENOMIC DNA]</scope>
    <source>
        <strain evidence="15">NRIC0644</strain>
    </source>
</reference>
<organism evidence="14 15">
    <name type="scientific">Lacticaseibacillus paracasei NRIC 0644</name>
    <dbReference type="NCBI Taxonomy" id="1435038"/>
    <lineage>
        <taxon>Bacteria</taxon>
        <taxon>Bacillati</taxon>
        <taxon>Bacillota</taxon>
        <taxon>Bacilli</taxon>
        <taxon>Lactobacillales</taxon>
        <taxon>Lactobacillaceae</taxon>
        <taxon>Lacticaseibacillus</taxon>
    </lineage>
</organism>
<comment type="function">
    <text evidence="12">An RNase that has 5'-3' exonuclease and possibly endonuclease activity. Involved in maturation of rRNA and in some organisms also mRNA maturation and/or decay.</text>
</comment>
<evidence type="ECO:0000256" key="10">
    <source>
        <dbReference type="ARBA" id="ARBA00022839"/>
    </source>
</evidence>
<feature type="domain" description="Metallo-beta-lactamase" evidence="13">
    <location>
        <begin position="16"/>
        <end position="212"/>
    </location>
</feature>
<keyword evidence="5 12" id="KW-0540">Nuclease</keyword>